<feature type="region of interest" description="Disordered" evidence="1">
    <location>
        <begin position="149"/>
        <end position="252"/>
    </location>
</feature>
<evidence type="ECO:0000313" key="2">
    <source>
        <dbReference type="EMBL" id="WVZ59389.1"/>
    </source>
</evidence>
<feature type="region of interest" description="Disordered" evidence="1">
    <location>
        <begin position="415"/>
        <end position="462"/>
    </location>
</feature>
<sequence>GRPPPRLASRPRAPALYSARARIPAVPRAPAHSSRLTSAILAAACAAPAITAPSVRRLEHLPTHPPPDCVPQAPAERLGRLQPCSALRGVSVEGLLDSSATIRSRATIINLLASGASSDRCLLRRRVVDCTTRTASRVCLPLCLLGSSPTRPPRAGRRSRRHPSPSHPRPVRHPRPRPRARGRHPPCSLAHPCPAAPRPPSSPRRATRPPSPHQPPVSGVPHEAATHHRTARSSRLHLPTTRTYPPRPRLPRSASCLPTLRAFGNGAVVFHRPTPPLALCTERTRPAPIIQHPPEYGCPITPHRHLLNPKEERVHTKSRKVQQTRRWCQYSHATRCVARRTSLDLSRVELLLLPTGARRSHPVEVVEQARERQLHVGQPERHAWAHPAAGAEGGVLEVGAPEVDAAPLEPLRPERLGVGAPVRGVPRDRPRVHQHLGAPGHVPSTRHGSRHSRGSRNGTGVCRRSVSFTTRGRYRSLAVSGSVSLRWPSKASRSSVWAFRITRGFRVSSVSAHSSDVDEVSLPAAKISWPKPSKMIGMRNDEHALRDDGGDDVGGERALSAAVPLQPQQHGQQVVFVAVLHSSSFSFSSDCCCSSRSRMISAMMPRTVRAHCSRDAEAAHQTRRRVQVGQVEAGEEHHGPVELAQELVAPCAPPADGRSHHDVVHRAADPLADVHHRGAGAGVGDGAEEGPGFLLPDAAEGLDAARGEELQHADPAELAPQVAVGGEEDVPAPEAEHVQRRRQVPAGEGRVVSLHHLPGRLGRGHHQRRHGAHAEQHQRAVPAGQLAQGPVREVAVARQEEVVEAADEWQLPWPRRQTQLRRRWRGVVLGDELDEEQG</sequence>
<evidence type="ECO:0000256" key="1">
    <source>
        <dbReference type="SAM" id="MobiDB-lite"/>
    </source>
</evidence>
<feature type="non-terminal residue" evidence="2">
    <location>
        <position position="1"/>
    </location>
</feature>
<gene>
    <name evidence="2" type="ORF">U9M48_009535</name>
</gene>
<dbReference type="AlphaFoldDB" id="A0AAQ3SS04"/>
<organism evidence="2 3">
    <name type="scientific">Paspalum notatum var. saurae</name>
    <dbReference type="NCBI Taxonomy" id="547442"/>
    <lineage>
        <taxon>Eukaryota</taxon>
        <taxon>Viridiplantae</taxon>
        <taxon>Streptophyta</taxon>
        <taxon>Embryophyta</taxon>
        <taxon>Tracheophyta</taxon>
        <taxon>Spermatophyta</taxon>
        <taxon>Magnoliopsida</taxon>
        <taxon>Liliopsida</taxon>
        <taxon>Poales</taxon>
        <taxon>Poaceae</taxon>
        <taxon>PACMAD clade</taxon>
        <taxon>Panicoideae</taxon>
        <taxon>Andropogonodae</taxon>
        <taxon>Paspaleae</taxon>
        <taxon>Paspalinae</taxon>
        <taxon>Paspalum</taxon>
    </lineage>
</organism>
<name>A0AAQ3SS04_PASNO</name>
<feature type="region of interest" description="Disordered" evidence="1">
    <location>
        <begin position="677"/>
        <end position="697"/>
    </location>
</feature>
<evidence type="ECO:0000313" key="3">
    <source>
        <dbReference type="Proteomes" id="UP001341281"/>
    </source>
</evidence>
<dbReference type="EMBL" id="CP144746">
    <property type="protein sequence ID" value="WVZ59389.1"/>
    <property type="molecule type" value="Genomic_DNA"/>
</dbReference>
<proteinExistence type="predicted"/>
<reference evidence="2 3" key="1">
    <citation type="submission" date="2024-02" db="EMBL/GenBank/DDBJ databases">
        <title>High-quality chromosome-scale genome assembly of Pensacola bahiagrass (Paspalum notatum Flugge var. saurae).</title>
        <authorList>
            <person name="Vega J.M."/>
            <person name="Podio M."/>
            <person name="Orjuela J."/>
            <person name="Siena L.A."/>
            <person name="Pessino S.C."/>
            <person name="Combes M.C."/>
            <person name="Mariac C."/>
            <person name="Albertini E."/>
            <person name="Pupilli F."/>
            <person name="Ortiz J.P.A."/>
            <person name="Leblanc O."/>
        </authorList>
    </citation>
    <scope>NUCLEOTIDE SEQUENCE [LARGE SCALE GENOMIC DNA]</scope>
    <source>
        <strain evidence="2">R1</strain>
        <tissue evidence="2">Leaf</tissue>
    </source>
</reference>
<accession>A0AAQ3SS04</accession>
<keyword evidence="3" id="KW-1185">Reference proteome</keyword>
<protein>
    <submittedName>
        <fullName evidence="2">Uncharacterized protein</fullName>
    </submittedName>
</protein>
<dbReference type="Proteomes" id="UP001341281">
    <property type="component" value="Chromosome 02"/>
</dbReference>
<feature type="compositionally biased region" description="Basic residues" evidence="1">
    <location>
        <begin position="154"/>
        <end position="184"/>
    </location>
</feature>